<dbReference type="AlphaFoldDB" id="A0A840ICQ4"/>
<dbReference type="PANTHER" id="PTHR33744">
    <property type="entry name" value="CARBOHYDRATE DIACID REGULATOR"/>
    <property type="match status" value="1"/>
</dbReference>
<dbReference type="InterPro" id="IPR041522">
    <property type="entry name" value="CdaR_GGDEF"/>
</dbReference>
<accession>A0A840ICQ4</accession>
<evidence type="ECO:0000256" key="2">
    <source>
        <dbReference type="SAM" id="MobiDB-lite"/>
    </source>
</evidence>
<dbReference type="RefSeq" id="WP_183340122.1">
    <property type="nucleotide sequence ID" value="NZ_JACHNU010000001.1"/>
</dbReference>
<dbReference type="Gene3D" id="1.10.10.2840">
    <property type="entry name" value="PucR C-terminal helix-turn-helix domain"/>
    <property type="match status" value="1"/>
</dbReference>
<dbReference type="Pfam" id="PF17853">
    <property type="entry name" value="GGDEF_2"/>
    <property type="match status" value="1"/>
</dbReference>
<sequence>MTPGETTAPDFRALDAITEAIAGGAGLPEIVRAAARALDASLVLIDRTSVVLAVAARSPAEERALLREAEGVERIELRVADAIVGQLRLRARDGRAGPDPAMLRLVTTLIASEVERVRGPERASKEAAAAFVHAVLAREIQDRDDLVARGKELGISLERGGSVIVARAHPRSPTDDDWRSRLLALAERGARSIAPGAIAAPASAGDGDEVVVLVADADGDAGRRVGATVLRELEANLSGFAFAVGRSRVARDPGDLHRAGNEALLAANVVEGDPDESLLAYDETGTYQLLLPHMSDPAELRRFYDETVSRIVAYDEQYETSDLVGTLETFLECDGNVNATAARLITHRHTVRYRFERVREITGLDVGSTDGRERLSFGLKAMRVLGIAAPRGPATERGSEGGRVRREAPDRSSR</sequence>
<gene>
    <name evidence="5" type="ORF">BDZ31_001293</name>
</gene>
<feature type="domain" description="PucR C-terminal helix-turn-helix" evidence="3">
    <location>
        <begin position="323"/>
        <end position="381"/>
    </location>
</feature>
<feature type="region of interest" description="Disordered" evidence="2">
    <location>
        <begin position="390"/>
        <end position="414"/>
    </location>
</feature>
<comment type="similarity">
    <text evidence="1">Belongs to the CdaR family.</text>
</comment>
<dbReference type="Pfam" id="PF13556">
    <property type="entry name" value="HTH_30"/>
    <property type="match status" value="1"/>
</dbReference>
<feature type="domain" description="CdaR GGDEF-like" evidence="4">
    <location>
        <begin position="142"/>
        <end position="269"/>
    </location>
</feature>
<keyword evidence="6" id="KW-1185">Reference proteome</keyword>
<reference evidence="5 6" key="1">
    <citation type="submission" date="2020-08" db="EMBL/GenBank/DDBJ databases">
        <title>Genomic Encyclopedia of Archaeal and Bacterial Type Strains, Phase II (KMG-II): from individual species to whole genera.</title>
        <authorList>
            <person name="Goeker M."/>
        </authorList>
    </citation>
    <scope>NUCLEOTIDE SEQUENCE [LARGE SCALE GENOMIC DNA]</scope>
    <source>
        <strain evidence="5 6">DSM 23288</strain>
    </source>
</reference>
<dbReference type="EMBL" id="JACHNU010000001">
    <property type="protein sequence ID" value="MBB4661720.1"/>
    <property type="molecule type" value="Genomic_DNA"/>
</dbReference>
<feature type="compositionally biased region" description="Basic and acidic residues" evidence="2">
    <location>
        <begin position="397"/>
        <end position="414"/>
    </location>
</feature>
<evidence type="ECO:0000256" key="1">
    <source>
        <dbReference type="ARBA" id="ARBA00006754"/>
    </source>
</evidence>
<dbReference type="InterPro" id="IPR042070">
    <property type="entry name" value="PucR_C-HTH_sf"/>
</dbReference>
<organism evidence="5 6">
    <name type="scientific">Conexibacter arvalis</name>
    <dbReference type="NCBI Taxonomy" id="912552"/>
    <lineage>
        <taxon>Bacteria</taxon>
        <taxon>Bacillati</taxon>
        <taxon>Actinomycetota</taxon>
        <taxon>Thermoleophilia</taxon>
        <taxon>Solirubrobacterales</taxon>
        <taxon>Conexibacteraceae</taxon>
        <taxon>Conexibacter</taxon>
    </lineage>
</organism>
<evidence type="ECO:0000313" key="5">
    <source>
        <dbReference type="EMBL" id="MBB4661720.1"/>
    </source>
</evidence>
<dbReference type="Proteomes" id="UP000585272">
    <property type="component" value="Unassembled WGS sequence"/>
</dbReference>
<dbReference type="InterPro" id="IPR025736">
    <property type="entry name" value="PucR_C-HTH_dom"/>
</dbReference>
<proteinExistence type="inferred from homology"/>
<evidence type="ECO:0000259" key="3">
    <source>
        <dbReference type="Pfam" id="PF13556"/>
    </source>
</evidence>
<evidence type="ECO:0000313" key="6">
    <source>
        <dbReference type="Proteomes" id="UP000585272"/>
    </source>
</evidence>
<dbReference type="PANTHER" id="PTHR33744:SF1">
    <property type="entry name" value="DNA-BINDING TRANSCRIPTIONAL ACTIVATOR ADER"/>
    <property type="match status" value="1"/>
</dbReference>
<dbReference type="InterPro" id="IPR051448">
    <property type="entry name" value="CdaR-like_regulators"/>
</dbReference>
<name>A0A840ICQ4_9ACTN</name>
<protein>
    <submittedName>
        <fullName evidence="5">Sugar diacid utilization regulator</fullName>
    </submittedName>
</protein>
<comment type="caution">
    <text evidence="5">The sequence shown here is derived from an EMBL/GenBank/DDBJ whole genome shotgun (WGS) entry which is preliminary data.</text>
</comment>
<evidence type="ECO:0000259" key="4">
    <source>
        <dbReference type="Pfam" id="PF17853"/>
    </source>
</evidence>